<dbReference type="InterPro" id="IPR037401">
    <property type="entry name" value="SnoaL-like"/>
</dbReference>
<evidence type="ECO:0000313" key="2">
    <source>
        <dbReference type="EMBL" id="RIX30223.1"/>
    </source>
</evidence>
<sequence length="183" mass="19796">MRRVGQNDVGQGLRSARYGVPFGTQAQMEPTKEQQMSTHERDQIVETLARYGHVVDRGDLDRLDTVFTLDVRYDMSAVGLPVMIGVQALADGAMRLGPQNPVAHHTTDVVVLEADEDEAVVESKGFMLTVEGAVRSVSHHDVLRRTAAGWRIASRTLVPQTASLGGRLGAAAGAEEAPARPDR</sequence>
<evidence type="ECO:0000313" key="3">
    <source>
        <dbReference type="Proteomes" id="UP000265742"/>
    </source>
</evidence>
<dbReference type="EMBL" id="QXTG01000001">
    <property type="protein sequence ID" value="RIX30223.1"/>
    <property type="molecule type" value="Genomic_DNA"/>
</dbReference>
<name>A0A3A1U1I5_9MICO</name>
<dbReference type="Pfam" id="PF13577">
    <property type="entry name" value="SnoaL_4"/>
    <property type="match status" value="1"/>
</dbReference>
<dbReference type="SUPFAM" id="SSF54427">
    <property type="entry name" value="NTF2-like"/>
    <property type="match status" value="1"/>
</dbReference>
<proteinExistence type="predicted"/>
<dbReference type="AlphaFoldDB" id="A0A3A1U1I5"/>
<dbReference type="Gene3D" id="3.10.450.50">
    <property type="match status" value="1"/>
</dbReference>
<keyword evidence="3" id="KW-1185">Reference proteome</keyword>
<gene>
    <name evidence="2" type="ORF">D1781_01890</name>
</gene>
<organism evidence="2 3">
    <name type="scientific">Amnibacterium setariae</name>
    <dbReference type="NCBI Taxonomy" id="2306585"/>
    <lineage>
        <taxon>Bacteria</taxon>
        <taxon>Bacillati</taxon>
        <taxon>Actinomycetota</taxon>
        <taxon>Actinomycetes</taxon>
        <taxon>Micrococcales</taxon>
        <taxon>Microbacteriaceae</taxon>
        <taxon>Amnibacterium</taxon>
    </lineage>
</organism>
<dbReference type="CDD" id="cd00531">
    <property type="entry name" value="NTF2_like"/>
    <property type="match status" value="1"/>
</dbReference>
<accession>A0A3A1U1I5</accession>
<protein>
    <submittedName>
        <fullName evidence="2">Nuclear transport factor 2 family protein</fullName>
    </submittedName>
</protein>
<dbReference type="Proteomes" id="UP000265742">
    <property type="component" value="Unassembled WGS sequence"/>
</dbReference>
<comment type="caution">
    <text evidence="2">The sequence shown here is derived from an EMBL/GenBank/DDBJ whole genome shotgun (WGS) entry which is preliminary data.</text>
</comment>
<dbReference type="InterPro" id="IPR032710">
    <property type="entry name" value="NTF2-like_dom_sf"/>
</dbReference>
<reference evidence="3" key="1">
    <citation type="submission" date="2018-09" db="EMBL/GenBank/DDBJ databases">
        <authorList>
            <person name="Kim I."/>
        </authorList>
    </citation>
    <scope>NUCLEOTIDE SEQUENCE [LARGE SCALE GENOMIC DNA]</scope>
    <source>
        <strain evidence="3">DD4a</strain>
    </source>
</reference>
<feature type="domain" description="SnoaL-like" evidence="1">
    <location>
        <begin position="38"/>
        <end position="156"/>
    </location>
</feature>
<evidence type="ECO:0000259" key="1">
    <source>
        <dbReference type="Pfam" id="PF13577"/>
    </source>
</evidence>